<dbReference type="GO" id="GO:0008033">
    <property type="term" value="P:tRNA processing"/>
    <property type="evidence" value="ECO:0007669"/>
    <property type="project" value="InterPro"/>
</dbReference>
<proteinExistence type="predicted"/>
<dbReference type="EMBL" id="BDGX01000033">
    <property type="protein sequence ID" value="GAV52295.1"/>
    <property type="molecule type" value="Genomic_DNA"/>
</dbReference>
<reference evidence="1 2" key="1">
    <citation type="submission" date="2016-08" db="EMBL/GenBank/DDBJ databases">
        <title>Draft genome sequence of allopolyploid Zygosaccharomyces rouxii.</title>
        <authorList>
            <person name="Watanabe J."/>
            <person name="Uehara K."/>
            <person name="Mogi Y."/>
            <person name="Tsukioka Y."/>
        </authorList>
    </citation>
    <scope>NUCLEOTIDE SEQUENCE [LARGE SCALE GENOMIC DNA]</scope>
    <source>
        <strain evidence="1 2">NBRC 110957</strain>
    </source>
</reference>
<dbReference type="GO" id="GO:0004526">
    <property type="term" value="F:ribonuclease P activity"/>
    <property type="evidence" value="ECO:0007669"/>
    <property type="project" value="TreeGrafter"/>
</dbReference>
<dbReference type="GO" id="GO:0034965">
    <property type="term" value="P:intronic box C/D snoRNA processing"/>
    <property type="evidence" value="ECO:0007669"/>
    <property type="project" value="TreeGrafter"/>
</dbReference>
<name>A0A1Q3A9C2_ZYGRO</name>
<dbReference type="Proteomes" id="UP000187013">
    <property type="component" value="Unassembled WGS sequence"/>
</dbReference>
<organism evidence="1 2">
    <name type="scientific">Zygosaccharomyces rouxii</name>
    <dbReference type="NCBI Taxonomy" id="4956"/>
    <lineage>
        <taxon>Eukaryota</taxon>
        <taxon>Fungi</taxon>
        <taxon>Dikarya</taxon>
        <taxon>Ascomycota</taxon>
        <taxon>Saccharomycotina</taxon>
        <taxon>Saccharomycetes</taxon>
        <taxon>Saccharomycetales</taxon>
        <taxon>Saccharomycetaceae</taxon>
        <taxon>Zygosaccharomyces</taxon>
    </lineage>
</organism>
<accession>A0A1Q3A9C2</accession>
<evidence type="ECO:0000313" key="1">
    <source>
        <dbReference type="EMBL" id="GAV52295.1"/>
    </source>
</evidence>
<dbReference type="PANTHER" id="PTHR28272:SF1">
    <property type="entry name" value="RIBONUCLEASES P_MRP PROTEIN SUBUNIT POP3"/>
    <property type="match status" value="1"/>
</dbReference>
<gene>
    <name evidence="1" type="ORF">ZYGR_0AG02860</name>
</gene>
<dbReference type="InterPro" id="IPR013241">
    <property type="entry name" value="RNase_P_Pop3"/>
</dbReference>
<comment type="caution">
    <text evidence="1">The sequence shown here is derived from an EMBL/GenBank/DDBJ whole genome shotgun (WGS) entry which is preliminary data.</text>
</comment>
<protein>
    <submittedName>
        <fullName evidence="1">Uncharacterized protein</fullName>
    </submittedName>
</protein>
<dbReference type="GO" id="GO:0000171">
    <property type="term" value="F:ribonuclease MRP activity"/>
    <property type="evidence" value="ECO:0007669"/>
    <property type="project" value="TreeGrafter"/>
</dbReference>
<dbReference type="Pfam" id="PF08228">
    <property type="entry name" value="RNase_P_pop3"/>
    <property type="match status" value="1"/>
</dbReference>
<dbReference type="PANTHER" id="PTHR28272">
    <property type="entry name" value="RIBONUCLEASES P/MRP PROTEIN SUBUNIT POP3"/>
    <property type="match status" value="1"/>
</dbReference>
<dbReference type="OrthoDB" id="20109at2759"/>
<evidence type="ECO:0000313" key="2">
    <source>
        <dbReference type="Proteomes" id="UP000187013"/>
    </source>
</evidence>
<dbReference type="AlphaFoldDB" id="A0A1Q3A9C2"/>
<dbReference type="GO" id="GO:0005829">
    <property type="term" value="C:cytosol"/>
    <property type="evidence" value="ECO:0007669"/>
    <property type="project" value="TreeGrafter"/>
</dbReference>
<dbReference type="GO" id="GO:0005655">
    <property type="term" value="C:nucleolar ribonuclease P complex"/>
    <property type="evidence" value="ECO:0007669"/>
    <property type="project" value="TreeGrafter"/>
</dbReference>
<sequence length="207" mass="23287">MSLKNLDKQHAQRRQTYRTVLDNPFTNEGSLWPHVRDQQQVWELIQTVLLARCRALADAEVPTSEWPIGITASFNEIVSLLQGEKDDNAQSNRGPFLLLVCNKDHGVSSVVLQQIPLLAYMSPHRVTLVQLPRGALPTIQTQLKSDCSEGLLLTWGDELQSLVNQIAAKMDLPQLPWLDHVRFEPTALKLLKTTAPLKKPVEKTGKK</sequence>
<dbReference type="GO" id="GO:0000172">
    <property type="term" value="C:ribonuclease MRP complex"/>
    <property type="evidence" value="ECO:0007669"/>
    <property type="project" value="TreeGrafter"/>
</dbReference>
<dbReference type="GO" id="GO:0006364">
    <property type="term" value="P:rRNA processing"/>
    <property type="evidence" value="ECO:0007669"/>
    <property type="project" value="InterPro"/>
</dbReference>